<dbReference type="InterPro" id="IPR054491">
    <property type="entry name" value="MGH1-like_GH"/>
</dbReference>
<feature type="region of interest" description="Disordered" evidence="1">
    <location>
        <begin position="29"/>
        <end position="52"/>
    </location>
</feature>
<dbReference type="Pfam" id="PF22422">
    <property type="entry name" value="MGH1-like_GH"/>
    <property type="match status" value="1"/>
</dbReference>
<dbReference type="AlphaFoldDB" id="L8GF02"/>
<dbReference type="SUPFAM" id="SSF48208">
    <property type="entry name" value="Six-hairpin glycosidases"/>
    <property type="match status" value="1"/>
</dbReference>
<keyword evidence="3" id="KW-0378">Hydrolase</keyword>
<dbReference type="KEGG" id="acan:ACA1_121720"/>
<sequence length="514" mass="58438">MYVRRREENTRAYLDFYYKEPMVAFNPYIQGKPQDGEHQGKSQSSTKSTLEPYTDPIPAFSDVKARLPTPFWEGHQEAIDCYWSTWEIAFRNIKPAGTENGFVSNFIDTAFNNCLFMWDSASSSSSPGTGRRTLDNFYAKQHPDGFISREIHQWDGQDQFHRHDPTSTGPNVLPWEEWEYFQNFGDVQRIKNIFFPLLGYHRWMRKHRTWPDGTYWTCGLGCGMDNQPRIPEGCNAWVDHGHMAWIDACAHAVLSAKVLLDMHQVVRDSGAKESEWEVDLSDLREEVEQLTKFINDAMWDDTVGLSRLTGQEKGKREGLSEVKTIGAYWTLLAGVVPQERLATFVGHLDNPAEFKTPHRVLRGLTKNGQDELAYEIAANHHRAVVDVHQQTGTVWENYSPSSAAPGSPAKKDFVGWSGLGPIAIFLEYVIGLRPYVEKGLLVWDVRQLEAHGVTQYPFGRDGWLDLSCEARTSAASRPQVTVKSSVPLKLELRWNHAGDDSVQVALIDIQPYAN</sequence>
<dbReference type="Proteomes" id="UP000011083">
    <property type="component" value="Unassembled WGS sequence"/>
</dbReference>
<protein>
    <submittedName>
        <fullName evidence="3">Glycoside hydrolase family protein</fullName>
    </submittedName>
</protein>
<gene>
    <name evidence="3" type="ORF">ACA1_121720</name>
</gene>
<feature type="domain" description="Mannosylglycerate hydrolase MGH1-like glycoside hydrolase" evidence="2">
    <location>
        <begin position="130"/>
        <end position="359"/>
    </location>
</feature>
<dbReference type="InterPro" id="IPR012341">
    <property type="entry name" value="6hp_glycosidase-like_sf"/>
</dbReference>
<dbReference type="VEuPathDB" id="AmoebaDB:ACA1_121720"/>
<dbReference type="EMBL" id="KB008151">
    <property type="protein sequence ID" value="ELR11454.1"/>
    <property type="molecule type" value="Genomic_DNA"/>
</dbReference>
<name>L8GF02_ACACF</name>
<dbReference type="RefSeq" id="XP_004333467.1">
    <property type="nucleotide sequence ID" value="XM_004333419.1"/>
</dbReference>
<feature type="compositionally biased region" description="Polar residues" evidence="1">
    <location>
        <begin position="41"/>
        <end position="51"/>
    </location>
</feature>
<proteinExistence type="predicted"/>
<evidence type="ECO:0000313" key="4">
    <source>
        <dbReference type="Proteomes" id="UP000011083"/>
    </source>
</evidence>
<evidence type="ECO:0000256" key="1">
    <source>
        <dbReference type="SAM" id="MobiDB-lite"/>
    </source>
</evidence>
<reference evidence="3 4" key="1">
    <citation type="journal article" date="2013" name="Genome Biol.">
        <title>Genome of Acanthamoeba castellanii highlights extensive lateral gene transfer and early evolution of tyrosine kinase signaling.</title>
        <authorList>
            <person name="Clarke M."/>
            <person name="Lohan A.J."/>
            <person name="Liu B."/>
            <person name="Lagkouvardos I."/>
            <person name="Roy S."/>
            <person name="Zafar N."/>
            <person name="Bertelli C."/>
            <person name="Schilde C."/>
            <person name="Kianianmomeni A."/>
            <person name="Burglin T.R."/>
            <person name="Frech C."/>
            <person name="Turcotte B."/>
            <person name="Kopec K.O."/>
            <person name="Synnott J.M."/>
            <person name="Choo C."/>
            <person name="Paponov I."/>
            <person name="Finkler A."/>
            <person name="Soon Heng Tan C."/>
            <person name="Hutchins A.P."/>
            <person name="Weinmeier T."/>
            <person name="Rattei T."/>
            <person name="Chu J.S."/>
            <person name="Gimenez G."/>
            <person name="Irimia M."/>
            <person name="Rigden D.J."/>
            <person name="Fitzpatrick D.A."/>
            <person name="Lorenzo-Morales J."/>
            <person name="Bateman A."/>
            <person name="Chiu C.H."/>
            <person name="Tang P."/>
            <person name="Hegemann P."/>
            <person name="Fromm H."/>
            <person name="Raoult D."/>
            <person name="Greub G."/>
            <person name="Miranda-Saavedra D."/>
            <person name="Chen N."/>
            <person name="Nash P."/>
            <person name="Ginger M.L."/>
            <person name="Horn M."/>
            <person name="Schaap P."/>
            <person name="Caler L."/>
            <person name="Loftus B."/>
        </authorList>
    </citation>
    <scope>NUCLEOTIDE SEQUENCE [LARGE SCALE GENOMIC DNA]</scope>
    <source>
        <strain evidence="3 4">Neff</strain>
    </source>
</reference>
<organism evidence="3 4">
    <name type="scientific">Acanthamoeba castellanii (strain ATCC 30010 / Neff)</name>
    <dbReference type="NCBI Taxonomy" id="1257118"/>
    <lineage>
        <taxon>Eukaryota</taxon>
        <taxon>Amoebozoa</taxon>
        <taxon>Discosea</taxon>
        <taxon>Longamoebia</taxon>
        <taxon>Centramoebida</taxon>
        <taxon>Acanthamoebidae</taxon>
        <taxon>Acanthamoeba</taxon>
    </lineage>
</organism>
<dbReference type="GO" id="GO:0005975">
    <property type="term" value="P:carbohydrate metabolic process"/>
    <property type="evidence" value="ECO:0007669"/>
    <property type="project" value="InterPro"/>
</dbReference>
<dbReference type="GO" id="GO:0016787">
    <property type="term" value="F:hydrolase activity"/>
    <property type="evidence" value="ECO:0007669"/>
    <property type="project" value="UniProtKB-KW"/>
</dbReference>
<keyword evidence="4" id="KW-1185">Reference proteome</keyword>
<dbReference type="OrthoDB" id="10652210at2759"/>
<evidence type="ECO:0000259" key="2">
    <source>
        <dbReference type="Pfam" id="PF22422"/>
    </source>
</evidence>
<dbReference type="InterPro" id="IPR008928">
    <property type="entry name" value="6-hairpin_glycosidase_sf"/>
</dbReference>
<accession>L8GF02</accession>
<dbReference type="GeneID" id="14911860"/>
<dbReference type="Gene3D" id="1.50.10.10">
    <property type="match status" value="1"/>
</dbReference>
<evidence type="ECO:0000313" key="3">
    <source>
        <dbReference type="EMBL" id="ELR11454.1"/>
    </source>
</evidence>